<organism evidence="7 8">
    <name type="scientific">Mycena sanguinolenta</name>
    <dbReference type="NCBI Taxonomy" id="230812"/>
    <lineage>
        <taxon>Eukaryota</taxon>
        <taxon>Fungi</taxon>
        <taxon>Dikarya</taxon>
        <taxon>Basidiomycota</taxon>
        <taxon>Agaricomycotina</taxon>
        <taxon>Agaricomycetes</taxon>
        <taxon>Agaricomycetidae</taxon>
        <taxon>Agaricales</taxon>
        <taxon>Marasmiineae</taxon>
        <taxon>Mycenaceae</taxon>
        <taxon>Mycena</taxon>
    </lineage>
</organism>
<keyword evidence="2" id="KW-0479">Metal-binding</keyword>
<proteinExistence type="predicted"/>
<feature type="domain" description="Zn(2)-C6 fungal-type" evidence="6">
    <location>
        <begin position="27"/>
        <end position="61"/>
    </location>
</feature>
<protein>
    <submittedName>
        <fullName evidence="7">Fungal-trans domain-containing protein</fullName>
    </submittedName>
</protein>
<dbReference type="GO" id="GO:0003677">
    <property type="term" value="F:DNA binding"/>
    <property type="evidence" value="ECO:0007669"/>
    <property type="project" value="UniProtKB-KW"/>
</dbReference>
<dbReference type="CDD" id="cd00067">
    <property type="entry name" value="GAL4"/>
    <property type="match status" value="1"/>
</dbReference>
<comment type="caution">
    <text evidence="7">The sequence shown here is derived from an EMBL/GenBank/DDBJ whole genome shotgun (WGS) entry which is preliminary data.</text>
</comment>
<keyword evidence="4" id="KW-0539">Nucleus</keyword>
<feature type="region of interest" description="Disordered" evidence="5">
    <location>
        <begin position="1"/>
        <end position="21"/>
    </location>
</feature>
<feature type="compositionally biased region" description="Polar residues" evidence="5">
    <location>
        <begin position="115"/>
        <end position="130"/>
    </location>
</feature>
<evidence type="ECO:0000256" key="5">
    <source>
        <dbReference type="SAM" id="MobiDB-lite"/>
    </source>
</evidence>
<name>A0A8H6WWY1_9AGAR</name>
<dbReference type="InterPro" id="IPR001138">
    <property type="entry name" value="Zn2Cys6_DnaBD"/>
</dbReference>
<dbReference type="Proteomes" id="UP000623467">
    <property type="component" value="Unassembled WGS sequence"/>
</dbReference>
<dbReference type="PANTHER" id="PTHR46910:SF3">
    <property type="entry name" value="HALOTOLERANCE PROTEIN 9-RELATED"/>
    <property type="match status" value="1"/>
</dbReference>
<dbReference type="SUPFAM" id="SSF57701">
    <property type="entry name" value="Zn2/Cys6 DNA-binding domain"/>
    <property type="match status" value="1"/>
</dbReference>
<dbReference type="PANTHER" id="PTHR46910">
    <property type="entry name" value="TRANSCRIPTION FACTOR PDR1"/>
    <property type="match status" value="1"/>
</dbReference>
<dbReference type="AlphaFoldDB" id="A0A8H6WWY1"/>
<evidence type="ECO:0000313" key="8">
    <source>
        <dbReference type="Proteomes" id="UP000623467"/>
    </source>
</evidence>
<evidence type="ECO:0000313" key="7">
    <source>
        <dbReference type="EMBL" id="KAF7330158.1"/>
    </source>
</evidence>
<dbReference type="InterPro" id="IPR007219">
    <property type="entry name" value="XnlR_reg_dom"/>
</dbReference>
<dbReference type="SMART" id="SM00906">
    <property type="entry name" value="Fungal_trans"/>
    <property type="match status" value="1"/>
</dbReference>
<dbReference type="GO" id="GO:0006351">
    <property type="term" value="P:DNA-templated transcription"/>
    <property type="evidence" value="ECO:0007669"/>
    <property type="project" value="InterPro"/>
</dbReference>
<evidence type="ECO:0000256" key="2">
    <source>
        <dbReference type="ARBA" id="ARBA00022723"/>
    </source>
</evidence>
<dbReference type="GO" id="GO:0005634">
    <property type="term" value="C:nucleus"/>
    <property type="evidence" value="ECO:0007669"/>
    <property type="project" value="UniProtKB-SubCell"/>
</dbReference>
<dbReference type="GO" id="GO:0000981">
    <property type="term" value="F:DNA-binding transcription factor activity, RNA polymerase II-specific"/>
    <property type="evidence" value="ECO:0007669"/>
    <property type="project" value="InterPro"/>
</dbReference>
<dbReference type="PROSITE" id="PS50048">
    <property type="entry name" value="ZN2_CY6_FUNGAL_2"/>
    <property type="match status" value="1"/>
</dbReference>
<dbReference type="InterPro" id="IPR036864">
    <property type="entry name" value="Zn2-C6_fun-type_DNA-bd_sf"/>
</dbReference>
<keyword evidence="8" id="KW-1185">Reference proteome</keyword>
<gene>
    <name evidence="7" type="ORF">MSAN_02465800</name>
</gene>
<reference evidence="7" key="1">
    <citation type="submission" date="2020-05" db="EMBL/GenBank/DDBJ databases">
        <title>Mycena genomes resolve the evolution of fungal bioluminescence.</title>
        <authorList>
            <person name="Tsai I.J."/>
        </authorList>
    </citation>
    <scope>NUCLEOTIDE SEQUENCE</scope>
    <source>
        <strain evidence="7">160909Yilan</strain>
    </source>
</reference>
<dbReference type="SMART" id="SM00066">
    <property type="entry name" value="GAL4"/>
    <property type="match status" value="1"/>
</dbReference>
<keyword evidence="3" id="KW-0238">DNA-binding</keyword>
<dbReference type="CDD" id="cd12148">
    <property type="entry name" value="fungal_TF_MHR"/>
    <property type="match status" value="1"/>
</dbReference>
<dbReference type="GO" id="GO:0008270">
    <property type="term" value="F:zinc ion binding"/>
    <property type="evidence" value="ECO:0007669"/>
    <property type="project" value="InterPro"/>
</dbReference>
<dbReference type="InterPro" id="IPR050987">
    <property type="entry name" value="AtrR-like"/>
</dbReference>
<dbReference type="OrthoDB" id="4456959at2759"/>
<dbReference type="Pfam" id="PF04082">
    <property type="entry name" value="Fungal_trans"/>
    <property type="match status" value="1"/>
</dbReference>
<sequence length="733" mass="82765">MSDEEQEPRSQSPIGSIPLRQRRNRRSCDICRQRKIRCNGQNMPDGGSCSNCLAFGSPCTYTGPSRKRGRKQELVDELEKENAWLKTENISLKAQLRSLSVCSLCAQPLRGPVESVSSEFPHNPTESTSAESKDPFEDMTSHLSQLTLSECSADYFGPASSFSLVDRTLALKETQDRRPFRFSGRTLFWDTLPWEKEASAVRPQYVYPPNDLMDSLLRLYFTNVHPTLPILHRPSFERSVAQGLHLTNERFGGMLLSLLAVASLYSNDPRVLIDGHASLSAGWKFANQIWIVRKVFSPTIYDVQMYCLMTLYTCGASVPQNSWLYLGIGIRCLYHRGAHRRKPKGHKWNPQDELWQRAFWSFVVLERMVCSFIGRQISLPVEGYDVGLPLEVDDEYWDQGFTQPPDKPSQLSYFACDVRLSEIWSDAVRRLYASPKTKKVMGWDREDCEQRTVARFDSAMNDFRDSIPPHLRWDSDSPPQGVFFDQSAILHVTYNSILIAIHRPYIFKETPLAATSLSICANAARTIIRTSDIWLRKLQRIPPHDLINCVFVSGLILAFNLLATKRSCLSISGTKDIVLVATAVEILKVAESRIQPAGRLLDLLREVWSFDGPLPPKYPSDNQIDGSAYKGGITEPPSLESQNVPGAHLSSGFYPDFRQSAQDSSDQSSGSSPGMSIEQLLAATSTADAARSIFEDEVMSMLLACPTHINDWEQYTENRDLDTNWWSNFEAPL</sequence>
<accession>A0A8H6WWY1</accession>
<evidence type="ECO:0000259" key="6">
    <source>
        <dbReference type="PROSITE" id="PS50048"/>
    </source>
</evidence>
<evidence type="ECO:0000256" key="4">
    <source>
        <dbReference type="ARBA" id="ARBA00023242"/>
    </source>
</evidence>
<feature type="region of interest" description="Disordered" evidence="5">
    <location>
        <begin position="113"/>
        <end position="136"/>
    </location>
</feature>
<comment type="subcellular location">
    <subcellularLocation>
        <location evidence="1">Nucleus</location>
    </subcellularLocation>
</comment>
<dbReference type="Pfam" id="PF00172">
    <property type="entry name" value="Zn_clus"/>
    <property type="match status" value="1"/>
</dbReference>
<dbReference type="Gene3D" id="4.10.240.10">
    <property type="entry name" value="Zn(2)-C6 fungal-type DNA-binding domain"/>
    <property type="match status" value="1"/>
</dbReference>
<evidence type="ECO:0000256" key="3">
    <source>
        <dbReference type="ARBA" id="ARBA00023125"/>
    </source>
</evidence>
<dbReference type="EMBL" id="JACAZH010000069">
    <property type="protein sequence ID" value="KAF7330158.1"/>
    <property type="molecule type" value="Genomic_DNA"/>
</dbReference>
<feature type="region of interest" description="Disordered" evidence="5">
    <location>
        <begin position="618"/>
        <end position="645"/>
    </location>
</feature>
<evidence type="ECO:0000256" key="1">
    <source>
        <dbReference type="ARBA" id="ARBA00004123"/>
    </source>
</evidence>
<dbReference type="PROSITE" id="PS00463">
    <property type="entry name" value="ZN2_CY6_FUNGAL_1"/>
    <property type="match status" value="1"/>
</dbReference>